<dbReference type="Pfam" id="PF03055">
    <property type="entry name" value="RPE65"/>
    <property type="match status" value="1"/>
</dbReference>
<evidence type="ECO:0000256" key="5">
    <source>
        <dbReference type="PIRSR" id="PIRSR604294-1"/>
    </source>
</evidence>
<organism evidence="8 9">
    <name type="scientific">Thalassiosira pseudonana</name>
    <name type="common">Marine diatom</name>
    <name type="synonym">Cyclotella nana</name>
    <dbReference type="NCBI Taxonomy" id="35128"/>
    <lineage>
        <taxon>Eukaryota</taxon>
        <taxon>Sar</taxon>
        <taxon>Stramenopiles</taxon>
        <taxon>Ochrophyta</taxon>
        <taxon>Bacillariophyta</taxon>
        <taxon>Coscinodiscophyceae</taxon>
        <taxon>Thalassiosirophycidae</taxon>
        <taxon>Thalassiosirales</taxon>
        <taxon>Thalassiosiraceae</taxon>
        <taxon>Thalassiosira</taxon>
    </lineage>
</organism>
<dbReference type="PaxDb" id="35128-Thaps20769"/>
<dbReference type="Proteomes" id="UP000001449">
    <property type="component" value="Chromosome 1"/>
</dbReference>
<comment type="cofactor">
    <cofactor evidence="5">
        <name>Fe(2+)</name>
        <dbReference type="ChEBI" id="CHEBI:29033"/>
    </cofactor>
    <text evidence="5">Binds 1 Fe(2+) ion per subunit.</text>
</comment>
<dbReference type="InterPro" id="IPR004294">
    <property type="entry name" value="Carotenoid_Oase"/>
</dbReference>
<sequence length="651" mass="73381">MPLRSPTNMKLWLILYLCINSAIEVEAFFLPEQRSRIRSIDVSATKQRPTEQPINTDDASTPSTRYWDQPSHLLRNPPPDKVLQLIREQPYRGGFEPAQDFPQPITPRIVYGCVPKDLKGCLSINGPGRIRVGARLLGHWFDGDGYITNISLNGETNEATVFGRYVRTSRYNAQEQHANTNKDNNDVDVNYEVPLAFSGAWTKSGDGKWYENFGKTPENPSNTAVLWLPPSTQSSKPRLFALCEGGHPIELDLNTLEVVREEVQFQSLPSSSKAEKVSSYFSAHYSQDPNDGTIYNHGYVLDPFSPPSINLMKLSPEGHLIHQQMSPMPYNTFVHDGTISQNNIAYFVNPYVVPSGLELLPFFAGQQALGKMMEWKGGHATNQSKEEDSCLKSYLHVHSKDDLALKWKIEMPDPISVYHIVDAFEEEGKTQDELLLKMRVAELYSINPPVDRTRLEKQFTNQYDVPSGTRLQAQLREYIFVLQDDGSGRLLDSSDILSTSSDMSNGFRVGAASCEYPVTNRVGRDIRNRYTWINTLAPGRDSPSNWFDAVQKVDMDDASSSSPIVSFGDRVYCSPPLFIPKERLGDSQVNDVLQCDEDDGYIAVMLYKADTHTSDFVILDAKAMNVQCKMELPVHLPYSFHGEWIQIPSVN</sequence>
<accession>B8BQK6</accession>
<feature type="region of interest" description="Disordered" evidence="6">
    <location>
        <begin position="41"/>
        <end position="72"/>
    </location>
</feature>
<feature type="binding site" evidence="5">
    <location>
        <position position="641"/>
    </location>
    <ligand>
        <name>Fe cation</name>
        <dbReference type="ChEBI" id="CHEBI:24875"/>
        <note>catalytic</note>
    </ligand>
</feature>
<gene>
    <name evidence="8" type="ORF">THAPSDRAFT_20769</name>
</gene>
<feature type="chain" id="PRO_5002865795" description="Carotenoid oxygenase" evidence="7">
    <location>
        <begin position="28"/>
        <end position="651"/>
    </location>
</feature>
<dbReference type="OMA" id="HEFIESN"/>
<evidence type="ECO:0000256" key="7">
    <source>
        <dbReference type="SAM" id="SignalP"/>
    </source>
</evidence>
<evidence type="ECO:0000256" key="2">
    <source>
        <dbReference type="ARBA" id="ARBA00022723"/>
    </source>
</evidence>
<feature type="signal peptide" evidence="7">
    <location>
        <begin position="1"/>
        <end position="27"/>
    </location>
</feature>
<dbReference type="RefSeq" id="XP_002286159.1">
    <property type="nucleotide sequence ID" value="XM_002286123.1"/>
</dbReference>
<keyword evidence="4 5" id="KW-0408">Iron</keyword>
<dbReference type="HOGENOM" id="CLU_016472_6_3_1"/>
<evidence type="ECO:0000313" key="9">
    <source>
        <dbReference type="Proteomes" id="UP000001449"/>
    </source>
</evidence>
<reference evidence="8 9" key="1">
    <citation type="journal article" date="2004" name="Science">
        <title>The genome of the diatom Thalassiosira pseudonana: ecology, evolution, and metabolism.</title>
        <authorList>
            <person name="Armbrust E.V."/>
            <person name="Berges J.A."/>
            <person name="Bowler C."/>
            <person name="Green B.R."/>
            <person name="Martinez D."/>
            <person name="Putnam N.H."/>
            <person name="Zhou S."/>
            <person name="Allen A.E."/>
            <person name="Apt K.E."/>
            <person name="Bechner M."/>
            <person name="Brzezinski M.A."/>
            <person name="Chaal B.K."/>
            <person name="Chiovitti A."/>
            <person name="Davis A.K."/>
            <person name="Demarest M.S."/>
            <person name="Detter J.C."/>
            <person name="Glavina T."/>
            <person name="Goodstein D."/>
            <person name="Hadi M.Z."/>
            <person name="Hellsten U."/>
            <person name="Hildebrand M."/>
            <person name="Jenkins B.D."/>
            <person name="Jurka J."/>
            <person name="Kapitonov V.V."/>
            <person name="Kroger N."/>
            <person name="Lau W.W."/>
            <person name="Lane T.W."/>
            <person name="Larimer F.W."/>
            <person name="Lippmeier J.C."/>
            <person name="Lucas S."/>
            <person name="Medina M."/>
            <person name="Montsant A."/>
            <person name="Obornik M."/>
            <person name="Parker M.S."/>
            <person name="Palenik B."/>
            <person name="Pazour G.J."/>
            <person name="Richardson P.M."/>
            <person name="Rynearson T.A."/>
            <person name="Saito M.A."/>
            <person name="Schwartz D.C."/>
            <person name="Thamatrakoln K."/>
            <person name="Valentin K."/>
            <person name="Vardi A."/>
            <person name="Wilkerson F.P."/>
            <person name="Rokhsar D.S."/>
        </authorList>
    </citation>
    <scope>NUCLEOTIDE SEQUENCE [LARGE SCALE GENOMIC DNA]</scope>
    <source>
        <strain evidence="8 9">CCMP1335</strain>
    </source>
</reference>
<dbReference type="KEGG" id="tps:THAPSDRAFT_20769"/>
<protein>
    <recommendedName>
        <fullName evidence="10">Carotenoid oxygenase</fullName>
    </recommendedName>
</protein>
<reference evidence="8 9" key="2">
    <citation type="journal article" date="2008" name="Nature">
        <title>The Phaeodactylum genome reveals the evolutionary history of diatom genomes.</title>
        <authorList>
            <person name="Bowler C."/>
            <person name="Allen A.E."/>
            <person name="Badger J.H."/>
            <person name="Grimwood J."/>
            <person name="Jabbari K."/>
            <person name="Kuo A."/>
            <person name="Maheswari U."/>
            <person name="Martens C."/>
            <person name="Maumus F."/>
            <person name="Otillar R.P."/>
            <person name="Rayko E."/>
            <person name="Salamov A."/>
            <person name="Vandepoele K."/>
            <person name="Beszteri B."/>
            <person name="Gruber A."/>
            <person name="Heijde M."/>
            <person name="Katinka M."/>
            <person name="Mock T."/>
            <person name="Valentin K."/>
            <person name="Verret F."/>
            <person name="Berges J.A."/>
            <person name="Brownlee C."/>
            <person name="Cadoret J.P."/>
            <person name="Chiovitti A."/>
            <person name="Choi C.J."/>
            <person name="Coesel S."/>
            <person name="De Martino A."/>
            <person name="Detter J.C."/>
            <person name="Durkin C."/>
            <person name="Falciatore A."/>
            <person name="Fournet J."/>
            <person name="Haruta M."/>
            <person name="Huysman M.J."/>
            <person name="Jenkins B.D."/>
            <person name="Jiroutova K."/>
            <person name="Jorgensen R.E."/>
            <person name="Joubert Y."/>
            <person name="Kaplan A."/>
            <person name="Kroger N."/>
            <person name="Kroth P.G."/>
            <person name="La Roche J."/>
            <person name="Lindquist E."/>
            <person name="Lommer M."/>
            <person name="Martin-Jezequel V."/>
            <person name="Lopez P.J."/>
            <person name="Lucas S."/>
            <person name="Mangogna M."/>
            <person name="McGinnis K."/>
            <person name="Medlin L.K."/>
            <person name="Montsant A."/>
            <person name="Oudot-Le Secq M.P."/>
            <person name="Napoli C."/>
            <person name="Obornik M."/>
            <person name="Parker M.S."/>
            <person name="Petit J.L."/>
            <person name="Porcel B.M."/>
            <person name="Poulsen N."/>
            <person name="Robison M."/>
            <person name="Rychlewski L."/>
            <person name="Rynearson T.A."/>
            <person name="Schmutz J."/>
            <person name="Shapiro H."/>
            <person name="Siaut M."/>
            <person name="Stanley M."/>
            <person name="Sussman M.R."/>
            <person name="Taylor A.R."/>
            <person name="Vardi A."/>
            <person name="von Dassow P."/>
            <person name="Vyverman W."/>
            <person name="Willis A."/>
            <person name="Wyrwicz L.S."/>
            <person name="Rokhsar D.S."/>
            <person name="Weissenbach J."/>
            <person name="Armbrust E.V."/>
            <person name="Green B.R."/>
            <person name="Van de Peer Y."/>
            <person name="Grigoriev I.V."/>
        </authorList>
    </citation>
    <scope>NUCLEOTIDE SEQUENCE [LARGE SCALE GENOMIC DNA]</scope>
    <source>
        <strain evidence="8 9">CCMP1335</strain>
    </source>
</reference>
<name>B8BQK6_THAPS</name>
<dbReference type="GO" id="GO:0046872">
    <property type="term" value="F:metal ion binding"/>
    <property type="evidence" value="ECO:0007669"/>
    <property type="project" value="UniProtKB-KW"/>
</dbReference>
<feature type="binding site" evidence="5">
    <location>
        <position position="284"/>
    </location>
    <ligand>
        <name>Fe cation</name>
        <dbReference type="ChEBI" id="CHEBI:24875"/>
        <note>catalytic</note>
    </ligand>
</feature>
<comment type="similarity">
    <text evidence="1">Belongs to the carotenoid oxygenase family.</text>
</comment>
<feature type="compositionally biased region" description="Polar residues" evidence="6">
    <location>
        <begin position="42"/>
        <end position="66"/>
    </location>
</feature>
<evidence type="ECO:0000256" key="6">
    <source>
        <dbReference type="SAM" id="MobiDB-lite"/>
    </source>
</evidence>
<evidence type="ECO:0000256" key="4">
    <source>
        <dbReference type="ARBA" id="ARBA00023004"/>
    </source>
</evidence>
<evidence type="ECO:0000313" key="8">
    <source>
        <dbReference type="EMBL" id="EED95800.1"/>
    </source>
</evidence>
<feature type="binding site" evidence="5">
    <location>
        <position position="335"/>
    </location>
    <ligand>
        <name>Fe cation</name>
        <dbReference type="ChEBI" id="CHEBI:24875"/>
        <note>catalytic</note>
    </ligand>
</feature>
<proteinExistence type="inferred from homology"/>
<dbReference type="STRING" id="35128.B8BQK6"/>
<dbReference type="EMBL" id="CM000638">
    <property type="protein sequence ID" value="EED95800.1"/>
    <property type="molecule type" value="Genomic_DNA"/>
</dbReference>
<dbReference type="InParanoid" id="B8BQK6"/>
<dbReference type="PANTHER" id="PTHR10543:SF89">
    <property type="entry name" value="CAROTENOID 9,10(9',10')-CLEAVAGE DIOXYGENASE 1"/>
    <property type="match status" value="1"/>
</dbReference>
<evidence type="ECO:0008006" key="10">
    <source>
        <dbReference type="Google" id="ProtNLM"/>
    </source>
</evidence>
<keyword evidence="7" id="KW-0732">Signal</keyword>
<feature type="binding site" evidence="5">
    <location>
        <position position="419"/>
    </location>
    <ligand>
        <name>Fe cation</name>
        <dbReference type="ChEBI" id="CHEBI:24875"/>
        <note>catalytic</note>
    </ligand>
</feature>
<dbReference type="GO" id="GO:0016121">
    <property type="term" value="P:carotene catabolic process"/>
    <property type="evidence" value="ECO:0000318"/>
    <property type="project" value="GO_Central"/>
</dbReference>
<dbReference type="eggNOG" id="KOG1285">
    <property type="taxonomic scope" value="Eukaryota"/>
</dbReference>
<dbReference type="PANTHER" id="PTHR10543">
    <property type="entry name" value="BETA-CAROTENE DIOXYGENASE"/>
    <property type="match status" value="1"/>
</dbReference>
<dbReference type="AlphaFoldDB" id="B8BQK6"/>
<evidence type="ECO:0000256" key="3">
    <source>
        <dbReference type="ARBA" id="ARBA00023002"/>
    </source>
</evidence>
<evidence type="ECO:0000256" key="1">
    <source>
        <dbReference type="ARBA" id="ARBA00006787"/>
    </source>
</evidence>
<dbReference type="GeneID" id="7451426"/>
<keyword evidence="3" id="KW-0560">Oxidoreductase</keyword>
<keyword evidence="2 5" id="KW-0479">Metal-binding</keyword>
<keyword evidence="9" id="KW-1185">Reference proteome</keyword>
<dbReference type="GO" id="GO:0010436">
    <property type="term" value="F:carotenoid dioxygenase activity"/>
    <property type="evidence" value="ECO:0000318"/>
    <property type="project" value="GO_Central"/>
</dbReference>